<accession>A0A563U5H0</accession>
<protein>
    <recommendedName>
        <fullName evidence="3">HNH endonuclease</fullName>
    </recommendedName>
</protein>
<comment type="caution">
    <text evidence="1">The sequence shown here is derived from an EMBL/GenBank/DDBJ whole genome shotgun (WGS) entry which is preliminary data.</text>
</comment>
<dbReference type="RefSeq" id="WP_146269609.1">
    <property type="nucleotide sequence ID" value="NZ_VOEI01000002.1"/>
</dbReference>
<sequence>MSKATCYMCDQPATTVEHVPPKSYFPKNKRENLITVPSCTLHNNATSKDDEYVRGIIISSSGNNGTALGLWKDSVRRGYINSPKLFLRTFKTRFEDSFLHDRIRVDSVMCKIGYGLYYHIYKKVWQSRPAPFYNRFLTDDGITDIQFRLTGFEHINYNIFDGSNPEVFKFQFFEGNINGEFNCYFRLIFYEGFEVTIMPVVDNSKGAKLHIDLKNRFIR</sequence>
<gene>
    <name evidence="1" type="ORF">FPZ42_06070</name>
</gene>
<dbReference type="AlphaFoldDB" id="A0A563U5H0"/>
<dbReference type="OrthoDB" id="2081179at2"/>
<proteinExistence type="predicted"/>
<dbReference type="EMBL" id="VOEI01000002">
    <property type="protein sequence ID" value="TWR26604.1"/>
    <property type="molecule type" value="Genomic_DNA"/>
</dbReference>
<keyword evidence="2" id="KW-1185">Reference proteome</keyword>
<dbReference type="Proteomes" id="UP000318010">
    <property type="component" value="Unassembled WGS sequence"/>
</dbReference>
<evidence type="ECO:0008006" key="3">
    <source>
        <dbReference type="Google" id="ProtNLM"/>
    </source>
</evidence>
<name>A0A563U5H0_9SPHI</name>
<reference evidence="1 2" key="1">
    <citation type="submission" date="2019-07" db="EMBL/GenBank/DDBJ databases">
        <authorList>
            <person name="Kim J."/>
        </authorList>
    </citation>
    <scope>NUCLEOTIDE SEQUENCE [LARGE SCALE GENOMIC DNA]</scope>
    <source>
        <strain evidence="1 2">MJ1a</strain>
    </source>
</reference>
<evidence type="ECO:0000313" key="2">
    <source>
        <dbReference type="Proteomes" id="UP000318010"/>
    </source>
</evidence>
<dbReference type="Gene3D" id="1.10.30.50">
    <property type="match status" value="1"/>
</dbReference>
<organism evidence="1 2">
    <name type="scientific">Mucilaginibacter achroorhodeus</name>
    <dbReference type="NCBI Taxonomy" id="2599294"/>
    <lineage>
        <taxon>Bacteria</taxon>
        <taxon>Pseudomonadati</taxon>
        <taxon>Bacteroidota</taxon>
        <taxon>Sphingobacteriia</taxon>
        <taxon>Sphingobacteriales</taxon>
        <taxon>Sphingobacteriaceae</taxon>
        <taxon>Mucilaginibacter</taxon>
    </lineage>
</organism>
<evidence type="ECO:0000313" key="1">
    <source>
        <dbReference type="EMBL" id="TWR26604.1"/>
    </source>
</evidence>